<evidence type="ECO:0000313" key="2">
    <source>
        <dbReference type="Proteomes" id="UP001732700"/>
    </source>
</evidence>
<accession>A0ACD5WEJ9</accession>
<protein>
    <submittedName>
        <fullName evidence="1">Uncharacterized protein</fullName>
    </submittedName>
</protein>
<reference evidence="1" key="2">
    <citation type="submission" date="2025-09" db="UniProtKB">
        <authorList>
            <consortium name="EnsemblPlants"/>
        </authorList>
    </citation>
    <scope>IDENTIFICATION</scope>
</reference>
<evidence type="ECO:0000313" key="1">
    <source>
        <dbReference type="EnsemblPlants" id="AVESA.00010b.r2.4AG0612000.1.CDS"/>
    </source>
</evidence>
<organism evidence="1 2">
    <name type="scientific">Avena sativa</name>
    <name type="common">Oat</name>
    <dbReference type="NCBI Taxonomy" id="4498"/>
    <lineage>
        <taxon>Eukaryota</taxon>
        <taxon>Viridiplantae</taxon>
        <taxon>Streptophyta</taxon>
        <taxon>Embryophyta</taxon>
        <taxon>Tracheophyta</taxon>
        <taxon>Spermatophyta</taxon>
        <taxon>Magnoliopsida</taxon>
        <taxon>Liliopsida</taxon>
        <taxon>Poales</taxon>
        <taxon>Poaceae</taxon>
        <taxon>BOP clade</taxon>
        <taxon>Pooideae</taxon>
        <taxon>Poodae</taxon>
        <taxon>Poeae</taxon>
        <taxon>Poeae Chloroplast Group 1 (Aveneae type)</taxon>
        <taxon>Aveninae</taxon>
        <taxon>Avena</taxon>
    </lineage>
</organism>
<dbReference type="EnsemblPlants" id="AVESA.00010b.r2.4AG0612000.1">
    <property type="protein sequence ID" value="AVESA.00010b.r2.4AG0612000.1.CDS"/>
    <property type="gene ID" value="AVESA.00010b.r2.4AG0612000"/>
</dbReference>
<dbReference type="Proteomes" id="UP001732700">
    <property type="component" value="Chromosome 4A"/>
</dbReference>
<name>A0ACD5WEJ9_AVESA</name>
<keyword evidence="2" id="KW-1185">Reference proteome</keyword>
<reference evidence="1" key="1">
    <citation type="submission" date="2021-05" db="EMBL/GenBank/DDBJ databases">
        <authorList>
            <person name="Scholz U."/>
            <person name="Mascher M."/>
            <person name="Fiebig A."/>
        </authorList>
    </citation>
    <scope>NUCLEOTIDE SEQUENCE [LARGE SCALE GENOMIC DNA]</scope>
</reference>
<sequence>MEEDPAGSVLAGGAMSKLAAKLDGLQMRSQGRRGHRPIPWEVKSVLIPVIKQNLESMMAIIQDDGDDNSSRAAIRCLTKEVRELSYDIHDCIDEHTAGPASDHATRLLWRMERHVRVAKGNDKRRRSTVLLAPRRTSRKPVTSCWLSERLKGRLWLLDKMREFRARSEEALHRYMSFHPPPTELPPPKKQRNDHNYGDGSTSASATRSVESFGSWSPLPYTHVLHRPVGIHDLAMNTLKAWLTDGDSPKLKVVSMVGCGGVGKTTLANELYRGIGGQFEYRAFVRTSQKTDVRSLLISILSQIQPRQPPGNWKVHDLIGNIRTHLQDKRYLIVIDDVWARSTWDIVNRAFPDGNHCSRILITSELEDVALKCCGYEPQYVYKMKPLSQDDSTQLFYSIDGCSQELSEVSNSIIRKCGGLPLAIVTIASLLESRMGKPEQREYVDKSLGYGLMTNPTFEGMKQVVNLSYRNLPQHLKACLLYLCIFPEDYIIWTDDLVKQWIAEGFICASENKDEEEISRSYFDELISSRLIHPINIDGNGKVLSCTMHPMMRSHIMHESLVENFVAAIDDSQIATRFTHKVRRLSLQFGNAEDATLSTNMRLSQVRTLAFFGAFKCVPSITEFRLLQVLILHFWGEEEIMRFDLTSISEIFRLRYLQVTCNVTLEIQQTQMLRRLQYLETLKIDAATGSRILSDSIHSPRLLHLRLPAGTNLLTGVGHMTSLRTLGHFDLITNSIDNVQDLGELINVQDLHLTCTPVGPSSYLVKVVKQMECLSSVLEKLNNLKCLTLKNSRLVDGRPSSMSISCDVLNSVSSPPALLQRLEWLPRACTFSSIPEWIGHLGKLCILKIGVRALVRNDVDLLKKLPALTYLSLYVRTKPAEIIVFSGGGFLVLTYFGFRCSVPCLKFEAGVMPNLQKLKLGFDAHGAIQYSPIIAGLDHLSGLEEISAKLGGKFEAAVMPTLQKLKQCFGAHEAIQYGPIPAGLDQLPGLKEISAKIGGASDNEPVRRIVESALSDAVKMHPGRPTVNIQCVDQKFGDSDDQGSREDAASSRRARSAMPTTTTTSSALSLKLLVDTKAQRVLFAEAGKDAVDFLFSLLALPVGTTVKLLGTESMVGCVGNLYASVEKLDGTYVQPGAAKDAVLSPTVVSPASSSLFLLPSSGKSKEFFKCGRCSSYNYVLDRSGTNCPSCSSAMTTAVQFVQAASKEFYKCGYCPKRGSYVTDGIGTVCPSCSNTMTSAVSLVPSSAGSGGQVAAQAAAAGSAKGFVQGIVTYTVMDDLNVTPMSSISSIALLNTFAAKDLGALREKTVQLGYKEGLEILKASLQSKTVLTDVFLAQKAPSQA</sequence>
<proteinExistence type="predicted"/>